<gene>
    <name evidence="2" type="ORF">Z519_05710</name>
</gene>
<evidence type="ECO:0000256" key="1">
    <source>
        <dbReference type="SAM" id="MobiDB-lite"/>
    </source>
</evidence>
<dbReference type="AlphaFoldDB" id="A0A0D2HQK5"/>
<dbReference type="OrthoDB" id="10671746at2759"/>
<protein>
    <submittedName>
        <fullName evidence="2">Uncharacterized protein</fullName>
    </submittedName>
</protein>
<reference evidence="2" key="1">
    <citation type="submission" date="2015-01" db="EMBL/GenBank/DDBJ databases">
        <title>The Genome Sequence of Cladophialophora bantiana CBS 173.52.</title>
        <authorList>
            <consortium name="The Broad Institute Genomics Platform"/>
            <person name="Cuomo C."/>
            <person name="de Hoog S."/>
            <person name="Gorbushina A."/>
            <person name="Stielow B."/>
            <person name="Teixiera M."/>
            <person name="Abouelleil A."/>
            <person name="Chapman S.B."/>
            <person name="Priest M."/>
            <person name="Young S.K."/>
            <person name="Wortman J."/>
            <person name="Nusbaum C."/>
            <person name="Birren B."/>
        </authorList>
    </citation>
    <scope>NUCLEOTIDE SEQUENCE [LARGE SCALE GENOMIC DNA]</scope>
    <source>
        <strain evidence="2">CBS 173.52</strain>
    </source>
</reference>
<dbReference type="HOGENOM" id="CLU_758626_0_0_1"/>
<feature type="compositionally biased region" description="Basic and acidic residues" evidence="1">
    <location>
        <begin position="37"/>
        <end position="48"/>
    </location>
</feature>
<dbReference type="EMBL" id="KN846987">
    <property type="protein sequence ID" value="KIW93105.1"/>
    <property type="molecule type" value="Genomic_DNA"/>
</dbReference>
<name>A0A0D2HQK5_CLAB1</name>
<evidence type="ECO:0000313" key="2">
    <source>
        <dbReference type="EMBL" id="KIW93105.1"/>
    </source>
</evidence>
<feature type="region of interest" description="Disordered" evidence="1">
    <location>
        <begin position="29"/>
        <end position="48"/>
    </location>
</feature>
<accession>A0A0D2HQK5</accession>
<proteinExistence type="predicted"/>
<sequence length="365" mass="39884">MPISYLTLPPLEYLSGPAVGVINKKRELDVSDTEEQQENKRRGDPEKKQVHWNLSPMLPARYLYSDLLVREVPLPEPVNWYAPGVGYHVPPKRRGSTSCWSTDSMFSHTTQACDGPCDRAVTTSGSDLSFSASQGHSLSPPWRPAPPRPASQSGPRSDPQDPPSRCWCEAVERQDVNANEDESNEPNGTGPRPGDAVQRPADIAANNPPEIQVNESAAAIPIGRLTKQDEGYNSPPPPYPTEGHNPPNPAVYEAAVKPALLADTSLNCPVEQGLRHRFPAPPLEGHIPPEAPAHRLSAACLEPPAMTANSAFGRKLPTLEWQSGPFWRPMPWAPFTDPPLPAVGVTDDDHDETLTLAAHETRHVW</sequence>
<feature type="region of interest" description="Disordered" evidence="1">
    <location>
        <begin position="177"/>
        <end position="216"/>
    </location>
</feature>
<dbReference type="RefSeq" id="XP_016619774.1">
    <property type="nucleotide sequence ID" value="XM_016763450.1"/>
</dbReference>
<feature type="region of interest" description="Disordered" evidence="1">
    <location>
        <begin position="125"/>
        <end position="165"/>
    </location>
</feature>
<organism evidence="2">
    <name type="scientific">Cladophialophora bantiana (strain ATCC 10958 / CBS 173.52 / CDC B-1940 / NIH 8579)</name>
    <name type="common">Xylohypha bantiana</name>
    <dbReference type="NCBI Taxonomy" id="1442370"/>
    <lineage>
        <taxon>Eukaryota</taxon>
        <taxon>Fungi</taxon>
        <taxon>Dikarya</taxon>
        <taxon>Ascomycota</taxon>
        <taxon>Pezizomycotina</taxon>
        <taxon>Eurotiomycetes</taxon>
        <taxon>Chaetothyriomycetidae</taxon>
        <taxon>Chaetothyriales</taxon>
        <taxon>Herpotrichiellaceae</taxon>
        <taxon>Cladophialophora</taxon>
    </lineage>
</organism>
<dbReference type="GeneID" id="27698638"/>
<feature type="compositionally biased region" description="Polar residues" evidence="1">
    <location>
        <begin position="125"/>
        <end position="136"/>
    </location>
</feature>
<dbReference type="VEuPathDB" id="FungiDB:Z519_05710"/>